<evidence type="ECO:0000313" key="5">
    <source>
        <dbReference type="EMBL" id="MBC2606691.1"/>
    </source>
</evidence>
<dbReference type="InterPro" id="IPR016030">
    <property type="entry name" value="CblAdoTrfase-like"/>
</dbReference>
<dbReference type="RefSeq" id="WP_185660558.1">
    <property type="nucleotide sequence ID" value="NZ_CAWPOO010000012.1"/>
</dbReference>
<organism evidence="5 6">
    <name type="scientific">Pelagicoccus albus</name>
    <dbReference type="NCBI Taxonomy" id="415222"/>
    <lineage>
        <taxon>Bacteria</taxon>
        <taxon>Pseudomonadati</taxon>
        <taxon>Verrucomicrobiota</taxon>
        <taxon>Opitutia</taxon>
        <taxon>Puniceicoccales</taxon>
        <taxon>Pelagicoccaceae</taxon>
        <taxon>Pelagicoccus</taxon>
    </lineage>
</organism>
<evidence type="ECO:0000256" key="3">
    <source>
        <dbReference type="ARBA" id="ARBA00022840"/>
    </source>
</evidence>
<dbReference type="Proteomes" id="UP000526501">
    <property type="component" value="Unassembled WGS sequence"/>
</dbReference>
<evidence type="ECO:0000313" key="6">
    <source>
        <dbReference type="Proteomes" id="UP000526501"/>
    </source>
</evidence>
<dbReference type="GO" id="GO:0016740">
    <property type="term" value="F:transferase activity"/>
    <property type="evidence" value="ECO:0007669"/>
    <property type="project" value="UniProtKB-KW"/>
</dbReference>
<feature type="domain" description="Cobalamin adenosyltransferase-like" evidence="4">
    <location>
        <begin position="36"/>
        <end position="159"/>
    </location>
</feature>
<keyword evidence="3" id="KW-0067">ATP-binding</keyword>
<evidence type="ECO:0000256" key="1">
    <source>
        <dbReference type="ARBA" id="ARBA00022679"/>
    </source>
</evidence>
<gene>
    <name evidence="5" type="ORF">H5P27_11615</name>
</gene>
<dbReference type="Pfam" id="PF01923">
    <property type="entry name" value="Cob_adeno_trans"/>
    <property type="match status" value="1"/>
</dbReference>
<dbReference type="EMBL" id="JACHVC010000012">
    <property type="protein sequence ID" value="MBC2606691.1"/>
    <property type="molecule type" value="Genomic_DNA"/>
</dbReference>
<evidence type="ECO:0000256" key="2">
    <source>
        <dbReference type="ARBA" id="ARBA00022741"/>
    </source>
</evidence>
<dbReference type="SUPFAM" id="SSF89028">
    <property type="entry name" value="Cobalamin adenosyltransferase-like"/>
    <property type="match status" value="1"/>
</dbReference>
<dbReference type="Gene3D" id="1.20.1200.10">
    <property type="entry name" value="Cobalamin adenosyltransferase-like"/>
    <property type="match status" value="1"/>
</dbReference>
<dbReference type="GO" id="GO:0005524">
    <property type="term" value="F:ATP binding"/>
    <property type="evidence" value="ECO:0007669"/>
    <property type="project" value="UniProtKB-KW"/>
</dbReference>
<keyword evidence="2" id="KW-0547">Nucleotide-binding</keyword>
<proteinExistence type="predicted"/>
<sequence length="184" mass="21503">MKLKISRNVDEICYPYIYELSLKCDYEVLTDHMCRQVGSILAALPDEFSEIREELEALQPMIYHLNGSIRGKLAVREEDLIWLRDCYVRHKDSVSDILKTFVLPRGEAPIPQLNEASSEAKKAIRLMVRLHAEEQVQVPEVLHRFCNVLCNYYFILTIVINKARGLEELPFQSESYARIPYRQK</sequence>
<comment type="caution">
    <text evidence="5">The sequence shown here is derived from an EMBL/GenBank/DDBJ whole genome shotgun (WGS) entry which is preliminary data.</text>
</comment>
<dbReference type="InterPro" id="IPR036451">
    <property type="entry name" value="CblAdoTrfase-like_sf"/>
</dbReference>
<accession>A0A7X1B6S0</accession>
<name>A0A7X1B6S0_9BACT</name>
<dbReference type="AlphaFoldDB" id="A0A7X1B6S0"/>
<keyword evidence="1 5" id="KW-0808">Transferase</keyword>
<protein>
    <submittedName>
        <fullName evidence="5">ATP--cob(I)alamin adenosyltransferase</fullName>
    </submittedName>
</protein>
<reference evidence="5 6" key="1">
    <citation type="submission" date="2020-07" db="EMBL/GenBank/DDBJ databases">
        <authorList>
            <person name="Feng X."/>
        </authorList>
    </citation>
    <scope>NUCLEOTIDE SEQUENCE [LARGE SCALE GENOMIC DNA]</scope>
    <source>
        <strain evidence="5 6">JCM23202</strain>
    </source>
</reference>
<evidence type="ECO:0000259" key="4">
    <source>
        <dbReference type="Pfam" id="PF01923"/>
    </source>
</evidence>
<keyword evidence="6" id="KW-1185">Reference proteome</keyword>